<proteinExistence type="predicted"/>
<gene>
    <name evidence="1" type="ORF">MSZNOR_0173</name>
</gene>
<dbReference type="Proteomes" id="UP001162030">
    <property type="component" value="Chromosome"/>
</dbReference>
<keyword evidence="2" id="KW-1185">Reference proteome</keyword>
<reference evidence="1 2" key="1">
    <citation type="submission" date="2023-03" db="EMBL/GenBank/DDBJ databases">
        <authorList>
            <person name="Pearce D."/>
        </authorList>
    </citation>
    <scope>NUCLEOTIDE SEQUENCE [LARGE SCALE GENOMIC DNA]</scope>
    <source>
        <strain evidence="1">Msz</strain>
    </source>
</reference>
<evidence type="ECO:0000313" key="2">
    <source>
        <dbReference type="Proteomes" id="UP001162030"/>
    </source>
</evidence>
<protein>
    <submittedName>
        <fullName evidence="1">Uncharacterized protein</fullName>
    </submittedName>
</protein>
<accession>A0ABN8WZJ6</accession>
<dbReference type="EMBL" id="OX458333">
    <property type="protein sequence ID" value="CAI8725412.1"/>
    <property type="molecule type" value="Genomic_DNA"/>
</dbReference>
<organism evidence="1 2">
    <name type="scientific">Methylocaldum szegediense</name>
    <dbReference type="NCBI Taxonomy" id="73780"/>
    <lineage>
        <taxon>Bacteria</taxon>
        <taxon>Pseudomonadati</taxon>
        <taxon>Pseudomonadota</taxon>
        <taxon>Gammaproteobacteria</taxon>
        <taxon>Methylococcales</taxon>
        <taxon>Methylococcaceae</taxon>
        <taxon>Methylocaldum</taxon>
    </lineage>
</organism>
<evidence type="ECO:0000313" key="1">
    <source>
        <dbReference type="EMBL" id="CAI8725412.1"/>
    </source>
</evidence>
<sequence length="97" mass="10432">MAVQMYGAQIDHLFGGDPRPLVSTGFLSGAERICQAVALGSDAGSYPLWNEGRPDTSNRVAAWLLAQHISCAAAKTTLESLSAYAYCREILPNRANF</sequence>
<name>A0ABN8WZJ6_9GAMM</name>